<dbReference type="AlphaFoldDB" id="A0A1R3G4S0"/>
<protein>
    <submittedName>
        <fullName evidence="2">Uncharacterized protein</fullName>
    </submittedName>
</protein>
<evidence type="ECO:0000313" key="3">
    <source>
        <dbReference type="Proteomes" id="UP000188268"/>
    </source>
</evidence>
<keyword evidence="3" id="KW-1185">Reference proteome</keyword>
<reference evidence="2 3" key="1">
    <citation type="submission" date="2013-09" db="EMBL/GenBank/DDBJ databases">
        <title>Corchorus capsularis genome sequencing.</title>
        <authorList>
            <person name="Alam M."/>
            <person name="Haque M.S."/>
            <person name="Islam M.S."/>
            <person name="Emdad E.M."/>
            <person name="Islam M.M."/>
            <person name="Ahmed B."/>
            <person name="Halim A."/>
            <person name="Hossen Q.M.M."/>
            <person name="Hossain M.Z."/>
            <person name="Ahmed R."/>
            <person name="Khan M.M."/>
            <person name="Islam R."/>
            <person name="Rashid M.M."/>
            <person name="Khan S.A."/>
            <person name="Rahman M.S."/>
            <person name="Alam M."/>
        </authorList>
    </citation>
    <scope>NUCLEOTIDE SEQUENCE [LARGE SCALE GENOMIC DNA]</scope>
    <source>
        <strain evidence="3">cv. CVL-1</strain>
        <tissue evidence="2">Whole seedling</tissue>
    </source>
</reference>
<sequence length="21" mass="2436">DPENMVMLRGQKGPSKDEEKF</sequence>
<name>A0A1R3G4S0_COCAP</name>
<proteinExistence type="predicted"/>
<dbReference type="Proteomes" id="UP000188268">
    <property type="component" value="Unassembled WGS sequence"/>
</dbReference>
<dbReference type="Gramene" id="OMO53074">
    <property type="protein sequence ID" value="OMO53074"/>
    <property type="gene ID" value="CCACVL1_28896"/>
</dbReference>
<gene>
    <name evidence="2" type="ORF">CCACVL1_28896</name>
</gene>
<accession>A0A1R3G4S0</accession>
<organism evidence="2 3">
    <name type="scientific">Corchorus capsularis</name>
    <name type="common">Jute</name>
    <dbReference type="NCBI Taxonomy" id="210143"/>
    <lineage>
        <taxon>Eukaryota</taxon>
        <taxon>Viridiplantae</taxon>
        <taxon>Streptophyta</taxon>
        <taxon>Embryophyta</taxon>
        <taxon>Tracheophyta</taxon>
        <taxon>Spermatophyta</taxon>
        <taxon>Magnoliopsida</taxon>
        <taxon>eudicotyledons</taxon>
        <taxon>Gunneridae</taxon>
        <taxon>Pentapetalae</taxon>
        <taxon>rosids</taxon>
        <taxon>malvids</taxon>
        <taxon>Malvales</taxon>
        <taxon>Malvaceae</taxon>
        <taxon>Grewioideae</taxon>
        <taxon>Apeibeae</taxon>
        <taxon>Corchorus</taxon>
    </lineage>
</organism>
<feature type="non-terminal residue" evidence="2">
    <location>
        <position position="1"/>
    </location>
</feature>
<evidence type="ECO:0000313" key="2">
    <source>
        <dbReference type="EMBL" id="OMO53074.1"/>
    </source>
</evidence>
<comment type="caution">
    <text evidence="2">The sequence shown here is derived from an EMBL/GenBank/DDBJ whole genome shotgun (WGS) entry which is preliminary data.</text>
</comment>
<evidence type="ECO:0000256" key="1">
    <source>
        <dbReference type="SAM" id="MobiDB-lite"/>
    </source>
</evidence>
<dbReference type="EMBL" id="AWWV01015321">
    <property type="protein sequence ID" value="OMO53074.1"/>
    <property type="molecule type" value="Genomic_DNA"/>
</dbReference>
<feature type="region of interest" description="Disordered" evidence="1">
    <location>
        <begin position="1"/>
        <end position="21"/>
    </location>
</feature>